<feature type="coiled-coil region" evidence="4">
    <location>
        <begin position="393"/>
        <end position="455"/>
    </location>
</feature>
<dbReference type="Proteomes" id="UP000078368">
    <property type="component" value="Unassembled WGS sequence"/>
</dbReference>
<evidence type="ECO:0000259" key="6">
    <source>
        <dbReference type="Pfam" id="PF13476"/>
    </source>
</evidence>
<dbReference type="Gene3D" id="3.40.50.300">
    <property type="entry name" value="P-loop containing nucleotide triphosphate hydrolases"/>
    <property type="match status" value="2"/>
</dbReference>
<gene>
    <name evidence="7" type="ORF">A4H34_08440</name>
</gene>
<comment type="caution">
    <text evidence="7">The sequence shown here is derived from an EMBL/GenBank/DDBJ whole genome shotgun (WGS) entry which is preliminary data.</text>
</comment>
<evidence type="ECO:0000256" key="1">
    <source>
        <dbReference type="ARBA" id="ARBA00006930"/>
    </source>
</evidence>
<dbReference type="Pfam" id="PF13558">
    <property type="entry name" value="SbcC_Walker_B"/>
    <property type="match status" value="1"/>
</dbReference>
<dbReference type="RefSeq" id="WP_064231799.1">
    <property type="nucleotide sequence ID" value="NZ_LVZK01000002.1"/>
</dbReference>
<dbReference type="STRING" id="1823756.A4H34_08440"/>
<protein>
    <recommendedName>
        <fullName evidence="3">Nuclease SbcCD subunit C</fullName>
    </recommendedName>
</protein>
<evidence type="ECO:0000313" key="8">
    <source>
        <dbReference type="Proteomes" id="UP000078368"/>
    </source>
</evidence>
<sequence length="1011" mass="107348">MRLRRLTVSGIGPFADTFSIDFDALTAGGLFLLEGPTGSGKSTIIDAVVWALYGGVAGGRDSTDARMRSTHASPSRESFVDLVFSVEAGTFRVRRTPQWTKAGNKNPTNASAKLWRLSESAVEAQQFDACEILEAKPAGTGAEIARLVGLSREQFLQTIVLPQGKFADFLTLDSTKRTALLEQVFDTSAYRRVAELLKERAAAAQSKVDSARGEWASSVEGLATALRLEGEAKAELAEAADAAGDPADAVRTTALAAAAVLRAEEESESAEEESALAAKRARERAVAAQEAADLASRLQKRSRLLACRDRLRAEEPEIDKLDESLAAHALAAGVASFLAAFDRAKAELGQAERRFALLDASDRSPHDVDAATLESQTALLETMTSLTGRLTELAAVEKELAASRRERTAAREVLRRAQEKVAAARAQASALPQAILRVEERLAAEEAEASRVESMELEAASLAKAAARFADLDRARSASKEANAAVAKAAAAFEEARLLRDEQTLAWTASMSAIIAGGLSEGEACPVCGSTEHPAPAPPSNVKATREDVEDAEKGAAAARGLLAETEKHAVRAQAEVASAEADLKGLTRESVASALERTRSELASARRAQRKAAASQVELRDLRERSEAAGSSLSAAQSEQAAAEARIAGLDAAVERAQARIVPELAGYETISERLKAHVERANAQRRLVEAVRELLGARGQLDAREGELSAALSEAGFADATAAREAFMPREAAEAARTRVAEHRQASHDVARDLAAPEIAELTGDEAPDVEGTARLAEEAAETSRAAQRRAAVANERSLGARAQLGVVSEREEAWARLQSSAGPVLRLANLANAGSDSITKIPLATFVVRHRFEQILDRANERLADISLGRYQLARSDEKERGSREIKTGLSVTVIDRDGEADGAAKRSPRSLSGGETFYVSLALALALADVVRAENGGIALETLLIDEGFGSLDEDTLGLVMSTLTGLARDGRAVGLVSHVAEMKKMIAERVTVRPLGDGSSRVEIRC</sequence>
<name>A0A179B3L3_9ACTO</name>
<feature type="coiled-coil region" evidence="4">
    <location>
        <begin position="563"/>
        <end position="661"/>
    </location>
</feature>
<evidence type="ECO:0000256" key="3">
    <source>
        <dbReference type="ARBA" id="ARBA00013368"/>
    </source>
</evidence>
<dbReference type="Pfam" id="PF13476">
    <property type="entry name" value="AAA_23"/>
    <property type="match status" value="1"/>
</dbReference>
<dbReference type="EMBL" id="LVZK01000002">
    <property type="protein sequence ID" value="OAP85614.1"/>
    <property type="molecule type" value="Genomic_DNA"/>
</dbReference>
<dbReference type="OrthoDB" id="9795626at2"/>
<proteinExistence type="inferred from homology"/>
<dbReference type="AlphaFoldDB" id="A0A179B3L3"/>
<dbReference type="GO" id="GO:0006302">
    <property type="term" value="P:double-strand break repair"/>
    <property type="evidence" value="ECO:0007669"/>
    <property type="project" value="InterPro"/>
</dbReference>
<comment type="similarity">
    <text evidence="1">Belongs to the SMC family. SbcC subfamily.</text>
</comment>
<feature type="domain" description="Rad50/SbcC-type AAA" evidence="6">
    <location>
        <begin position="5"/>
        <end position="199"/>
    </location>
</feature>
<evidence type="ECO:0000313" key="7">
    <source>
        <dbReference type="EMBL" id="OAP85614.1"/>
    </source>
</evidence>
<accession>A0A179B3L3</accession>
<feature type="region of interest" description="Disordered" evidence="5">
    <location>
        <begin position="531"/>
        <end position="556"/>
    </location>
</feature>
<organism evidence="7 8">
    <name type="scientific">Peptidiphaga gingivicola</name>
    <dbReference type="NCBI Taxonomy" id="2741497"/>
    <lineage>
        <taxon>Bacteria</taxon>
        <taxon>Bacillati</taxon>
        <taxon>Actinomycetota</taxon>
        <taxon>Actinomycetes</taxon>
        <taxon>Actinomycetales</taxon>
        <taxon>Actinomycetaceae</taxon>
        <taxon>Peptidiphaga</taxon>
    </lineage>
</organism>
<evidence type="ECO:0000256" key="2">
    <source>
        <dbReference type="ARBA" id="ARBA00011322"/>
    </source>
</evidence>
<comment type="subunit">
    <text evidence="2">Heterodimer of SbcC and SbcD.</text>
</comment>
<dbReference type="PANTHER" id="PTHR32114:SF2">
    <property type="entry name" value="ABC TRANSPORTER ABCH.3"/>
    <property type="match status" value="1"/>
</dbReference>
<dbReference type="GO" id="GO:0016887">
    <property type="term" value="F:ATP hydrolysis activity"/>
    <property type="evidence" value="ECO:0007669"/>
    <property type="project" value="InterPro"/>
</dbReference>
<dbReference type="InterPro" id="IPR038729">
    <property type="entry name" value="Rad50/SbcC_AAA"/>
</dbReference>
<dbReference type="SUPFAM" id="SSF52540">
    <property type="entry name" value="P-loop containing nucleoside triphosphate hydrolases"/>
    <property type="match status" value="1"/>
</dbReference>
<reference evidence="7 8" key="1">
    <citation type="submission" date="2016-04" db="EMBL/GenBank/DDBJ databases">
        <title>Peptidophaga gingivicola gen. nov., sp. nov., isolated from human subgingival plaque.</title>
        <authorList>
            <person name="Beall C.J."/>
            <person name="Mokrzan E.M."/>
            <person name="Griffen A.L."/>
            <person name="Leys E.J."/>
        </authorList>
    </citation>
    <scope>NUCLEOTIDE SEQUENCE [LARGE SCALE GENOMIC DNA]</scope>
    <source>
        <strain evidence="7 8">BA112</strain>
    </source>
</reference>
<keyword evidence="4" id="KW-0175">Coiled coil</keyword>
<dbReference type="InterPro" id="IPR027417">
    <property type="entry name" value="P-loop_NTPase"/>
</dbReference>
<evidence type="ECO:0000256" key="4">
    <source>
        <dbReference type="SAM" id="Coils"/>
    </source>
</evidence>
<keyword evidence="8" id="KW-1185">Reference proteome</keyword>
<evidence type="ECO:0000256" key="5">
    <source>
        <dbReference type="SAM" id="MobiDB-lite"/>
    </source>
</evidence>
<dbReference type="PANTHER" id="PTHR32114">
    <property type="entry name" value="ABC TRANSPORTER ABCH.3"/>
    <property type="match status" value="1"/>
</dbReference>